<evidence type="ECO:0000313" key="10">
    <source>
        <dbReference type="Proteomes" id="UP000233343"/>
    </source>
</evidence>
<comment type="subcellular location">
    <subcellularLocation>
        <location evidence="1">Membrane</location>
        <topology evidence="1">Multi-pass membrane protein</topology>
    </subcellularLocation>
</comment>
<gene>
    <name evidence="9" type="ORF">CWS20_24220</name>
</gene>
<protein>
    <submittedName>
        <fullName evidence="9">Spore gernimation protein</fullName>
    </submittedName>
</protein>
<evidence type="ECO:0000313" key="9">
    <source>
        <dbReference type="EMBL" id="PKG26411.1"/>
    </source>
</evidence>
<evidence type="ECO:0000256" key="4">
    <source>
        <dbReference type="ARBA" id="ARBA00022544"/>
    </source>
</evidence>
<evidence type="ECO:0000256" key="5">
    <source>
        <dbReference type="ARBA" id="ARBA00022692"/>
    </source>
</evidence>
<evidence type="ECO:0000256" key="2">
    <source>
        <dbReference type="ARBA" id="ARBA00007998"/>
    </source>
</evidence>
<dbReference type="InterPro" id="IPR004761">
    <property type="entry name" value="Spore_GerAB"/>
</dbReference>
<accession>A0A2N0ZA82</accession>
<name>A0A2N0ZA82_9BACI</name>
<dbReference type="Pfam" id="PF03845">
    <property type="entry name" value="Spore_permease"/>
    <property type="match status" value="1"/>
</dbReference>
<evidence type="ECO:0000256" key="3">
    <source>
        <dbReference type="ARBA" id="ARBA00022448"/>
    </source>
</evidence>
<evidence type="ECO:0000256" key="8">
    <source>
        <dbReference type="SAM" id="Phobius"/>
    </source>
</evidence>
<dbReference type="GO" id="GO:0016020">
    <property type="term" value="C:membrane"/>
    <property type="evidence" value="ECO:0007669"/>
    <property type="project" value="UniProtKB-SubCell"/>
</dbReference>
<dbReference type="NCBIfam" id="TIGR00912">
    <property type="entry name" value="2A0309"/>
    <property type="match status" value="1"/>
</dbReference>
<feature type="transmembrane region" description="Helical" evidence="8">
    <location>
        <begin position="79"/>
        <end position="99"/>
    </location>
</feature>
<evidence type="ECO:0000256" key="1">
    <source>
        <dbReference type="ARBA" id="ARBA00004141"/>
    </source>
</evidence>
<keyword evidence="4" id="KW-0309">Germination</keyword>
<dbReference type="GO" id="GO:0009847">
    <property type="term" value="P:spore germination"/>
    <property type="evidence" value="ECO:0007669"/>
    <property type="project" value="InterPro"/>
</dbReference>
<feature type="transmembrane region" description="Helical" evidence="8">
    <location>
        <begin position="332"/>
        <end position="351"/>
    </location>
</feature>
<dbReference type="PANTHER" id="PTHR34975:SF2">
    <property type="entry name" value="SPORE GERMINATION PROTEIN A2"/>
    <property type="match status" value="1"/>
</dbReference>
<evidence type="ECO:0000256" key="7">
    <source>
        <dbReference type="ARBA" id="ARBA00023136"/>
    </source>
</evidence>
<keyword evidence="10" id="KW-1185">Reference proteome</keyword>
<keyword evidence="6 8" id="KW-1133">Transmembrane helix</keyword>
<evidence type="ECO:0000256" key="6">
    <source>
        <dbReference type="ARBA" id="ARBA00022989"/>
    </source>
</evidence>
<dbReference type="Proteomes" id="UP000233343">
    <property type="component" value="Unassembled WGS sequence"/>
</dbReference>
<dbReference type="AlphaFoldDB" id="A0A2N0ZA82"/>
<keyword evidence="7 8" id="KW-0472">Membrane</keyword>
<keyword evidence="3" id="KW-0813">Transport</keyword>
<organism evidence="9 10">
    <name type="scientific">Cytobacillus horneckiae</name>
    <dbReference type="NCBI Taxonomy" id="549687"/>
    <lineage>
        <taxon>Bacteria</taxon>
        <taxon>Bacillati</taxon>
        <taxon>Bacillota</taxon>
        <taxon>Bacilli</taxon>
        <taxon>Bacillales</taxon>
        <taxon>Bacillaceae</taxon>
        <taxon>Cytobacillus</taxon>
    </lineage>
</organism>
<proteinExistence type="inferred from homology"/>
<comment type="caution">
    <text evidence="9">The sequence shown here is derived from an EMBL/GenBank/DDBJ whole genome shotgun (WGS) entry which is preliminary data.</text>
</comment>
<comment type="similarity">
    <text evidence="2">Belongs to the amino acid-polyamine-organocation (APC) superfamily. Spore germination protein (SGP) (TC 2.A.3.9) family.</text>
</comment>
<feature type="transmembrane region" description="Helical" evidence="8">
    <location>
        <begin position="270"/>
        <end position="289"/>
    </location>
</feature>
<feature type="transmembrane region" description="Helical" evidence="8">
    <location>
        <begin position="12"/>
        <end position="32"/>
    </location>
</feature>
<dbReference type="PANTHER" id="PTHR34975">
    <property type="entry name" value="SPORE GERMINATION PROTEIN A2"/>
    <property type="match status" value="1"/>
</dbReference>
<keyword evidence="5 8" id="KW-0812">Transmembrane</keyword>
<sequence>MLGRITITQLFAIFLLSTGLSNHVIVIPILLNSSGRDAWISVIIGYILILAFSLLILRITRQLQTVSLFEWITTNYSKVLSVIIAVLIATFLVVTGWISLKETVMWTHQTYLLNTPVFFIAFFILGSSIYISYGKLNIIAICAGVLLPLVVLFGIFVAIGTIPDKDYHLITPVLVENGWLDVLHGSLFAFGSAIEIFLLIMLQHQVTKKLKFRHLIFLVVFLSILTIGPLLGSIAIFGVEEAADIRYPAFFQWRILGIGNYFNHLDFLSIYQWTSGNFIRLAIILYLITQAFSIKKKKTRLMIQLGICVLYILLIIAPISDEQFLMFLSHYYYIYSSIFGVFIILFLALLITMSKNKVSNHAQK</sequence>
<feature type="transmembrane region" description="Helical" evidence="8">
    <location>
        <begin position="111"/>
        <end position="131"/>
    </location>
</feature>
<feature type="transmembrane region" description="Helical" evidence="8">
    <location>
        <begin position="138"/>
        <end position="162"/>
    </location>
</feature>
<feature type="transmembrane region" description="Helical" evidence="8">
    <location>
        <begin position="301"/>
        <end position="320"/>
    </location>
</feature>
<feature type="transmembrane region" description="Helical" evidence="8">
    <location>
        <begin position="214"/>
        <end position="239"/>
    </location>
</feature>
<feature type="transmembrane region" description="Helical" evidence="8">
    <location>
        <begin position="38"/>
        <end position="59"/>
    </location>
</feature>
<feature type="transmembrane region" description="Helical" evidence="8">
    <location>
        <begin position="182"/>
        <end position="202"/>
    </location>
</feature>
<dbReference type="EMBL" id="PISD01000068">
    <property type="protein sequence ID" value="PKG26411.1"/>
    <property type="molecule type" value="Genomic_DNA"/>
</dbReference>
<reference evidence="9 10" key="1">
    <citation type="journal article" date="2010" name="Int. J. Syst. Evol. Microbiol.">
        <title>Bacillus horneckiae sp. nov., isolated from a spacecraft-assembly clean room.</title>
        <authorList>
            <person name="Vaishampayan P."/>
            <person name="Probst A."/>
            <person name="Krishnamurthi S."/>
            <person name="Ghosh S."/>
            <person name="Osman S."/>
            <person name="McDowall A."/>
            <person name="Ruckmani A."/>
            <person name="Mayilraj S."/>
            <person name="Venkateswaran K."/>
        </authorList>
    </citation>
    <scope>NUCLEOTIDE SEQUENCE [LARGE SCALE GENOMIC DNA]</scope>
    <source>
        <strain evidence="10">1PO1SC</strain>
    </source>
</reference>